<dbReference type="Proteomes" id="UP000319852">
    <property type="component" value="Chromosome"/>
</dbReference>
<dbReference type="SUPFAM" id="SSF63446">
    <property type="entry name" value="Type I dockerin domain"/>
    <property type="match status" value="1"/>
</dbReference>
<dbReference type="Pfam" id="PF13088">
    <property type="entry name" value="BNR_2"/>
    <property type="match status" value="1"/>
</dbReference>
<dbReference type="GO" id="GO:0016020">
    <property type="term" value="C:membrane"/>
    <property type="evidence" value="ECO:0007669"/>
    <property type="project" value="TreeGrafter"/>
</dbReference>
<keyword evidence="4" id="KW-0732">Signal</keyword>
<dbReference type="AlphaFoldDB" id="A0A517MVE7"/>
<evidence type="ECO:0000256" key="1">
    <source>
        <dbReference type="ARBA" id="ARBA00000427"/>
    </source>
</evidence>
<dbReference type="GO" id="GO:0009313">
    <property type="term" value="P:oligosaccharide catabolic process"/>
    <property type="evidence" value="ECO:0007669"/>
    <property type="project" value="TreeGrafter"/>
</dbReference>
<evidence type="ECO:0000256" key="2">
    <source>
        <dbReference type="ARBA" id="ARBA00009348"/>
    </source>
</evidence>
<dbReference type="InterPro" id="IPR018247">
    <property type="entry name" value="EF_Hand_1_Ca_BS"/>
</dbReference>
<sequence length="503" mass="54799" precursor="true">MPEAFTRSRLITPLLIVAAFATCPLRCSHAAITKTTVYTSGTEGYFRYRIPTIVKAANGDLLAFAEARAGGDASDIDIVVKRSVNSGATWGALQVVMDNSDFTSYLPPGAQNITVGNQSPVVDLLDPVNPGRIWMPFTLENDQVFTTYSDDNGATWATATSITSSVKDSGWGWYATGPVHGIQLERGPDAGRLIVPGDHRGDGVDTRGTQVLYSDDHGATWQLGAVATYDNATSIVAPNENVAVELVDGRVYFNARDGHVPSLGNRSYNYSEDGGLTYIGKHLKEDRISTPGVQNSAMRFRATDQGDSENIILYSSPGDFDNRVDLTIHTSHSETLTWTQETLVHSGPSAYSDLVKINQNEFGVLFEAGASLYDEILFAYMDYTDLATPDWSTIQGDVNQDGVLDTADLPYFVSVWTPVTDVVYDGNYESYTNGDLNFDGKNDLADVFLMREAFIDAGLSLVGLNALFQVPEPSSAVLVTIAGLAPVFQRYRRRRPGMNGRER</sequence>
<evidence type="ECO:0000313" key="7">
    <source>
        <dbReference type="Proteomes" id="UP000319852"/>
    </source>
</evidence>
<dbReference type="GO" id="GO:0000272">
    <property type="term" value="P:polysaccharide catabolic process"/>
    <property type="evidence" value="ECO:0007669"/>
    <property type="project" value="InterPro"/>
</dbReference>
<dbReference type="PANTHER" id="PTHR10628:SF30">
    <property type="entry name" value="EXO-ALPHA-SIALIDASE"/>
    <property type="match status" value="1"/>
</dbReference>
<keyword evidence="7" id="KW-1185">Reference proteome</keyword>
<dbReference type="SUPFAM" id="SSF50939">
    <property type="entry name" value="Sialidases"/>
    <property type="match status" value="1"/>
</dbReference>
<gene>
    <name evidence="6" type="primary">nedA_7</name>
    <name evidence="6" type="ORF">HG15A2_21490</name>
</gene>
<dbReference type="GO" id="GO:0004308">
    <property type="term" value="F:exo-alpha-sialidase activity"/>
    <property type="evidence" value="ECO:0007669"/>
    <property type="project" value="UniProtKB-EC"/>
</dbReference>
<comment type="similarity">
    <text evidence="2">Belongs to the glycosyl hydrolase 33 family.</text>
</comment>
<evidence type="ECO:0000256" key="4">
    <source>
        <dbReference type="SAM" id="SignalP"/>
    </source>
</evidence>
<keyword evidence="6" id="KW-0326">Glycosidase</keyword>
<feature type="chain" id="PRO_5021966236" description="exo-alpha-sialidase" evidence="4">
    <location>
        <begin position="31"/>
        <end position="503"/>
    </location>
</feature>
<dbReference type="InterPro" id="IPR026856">
    <property type="entry name" value="Sialidase_fam"/>
</dbReference>
<dbReference type="GO" id="GO:0005737">
    <property type="term" value="C:cytoplasm"/>
    <property type="evidence" value="ECO:0007669"/>
    <property type="project" value="TreeGrafter"/>
</dbReference>
<dbReference type="EC" id="3.2.1.18" evidence="3"/>
<accession>A0A517MVE7</accession>
<dbReference type="PANTHER" id="PTHR10628">
    <property type="entry name" value="SIALIDASE"/>
    <property type="match status" value="1"/>
</dbReference>
<name>A0A517MVE7_9BACT</name>
<proteinExistence type="inferred from homology"/>
<reference evidence="6 7" key="1">
    <citation type="submission" date="2019-02" db="EMBL/GenBank/DDBJ databases">
        <title>Deep-cultivation of Planctomycetes and their phenomic and genomic characterization uncovers novel biology.</title>
        <authorList>
            <person name="Wiegand S."/>
            <person name="Jogler M."/>
            <person name="Boedeker C."/>
            <person name="Pinto D."/>
            <person name="Vollmers J."/>
            <person name="Rivas-Marin E."/>
            <person name="Kohn T."/>
            <person name="Peeters S.H."/>
            <person name="Heuer A."/>
            <person name="Rast P."/>
            <person name="Oberbeckmann S."/>
            <person name="Bunk B."/>
            <person name="Jeske O."/>
            <person name="Meyerdierks A."/>
            <person name="Storesund J.E."/>
            <person name="Kallscheuer N."/>
            <person name="Luecker S."/>
            <person name="Lage O.M."/>
            <person name="Pohl T."/>
            <person name="Merkel B.J."/>
            <person name="Hornburger P."/>
            <person name="Mueller R.-W."/>
            <person name="Bruemmer F."/>
            <person name="Labrenz M."/>
            <person name="Spormann A.M."/>
            <person name="Op den Camp H."/>
            <person name="Overmann J."/>
            <person name="Amann R."/>
            <person name="Jetten M.S.M."/>
            <person name="Mascher T."/>
            <person name="Medema M.H."/>
            <person name="Devos D.P."/>
            <person name="Kaster A.-K."/>
            <person name="Ovreas L."/>
            <person name="Rohde M."/>
            <person name="Galperin M.Y."/>
            <person name="Jogler C."/>
        </authorList>
    </citation>
    <scope>NUCLEOTIDE SEQUENCE [LARGE SCALE GENOMIC DNA]</scope>
    <source>
        <strain evidence="6 7">HG15A2</strain>
    </source>
</reference>
<evidence type="ECO:0000256" key="3">
    <source>
        <dbReference type="ARBA" id="ARBA00012733"/>
    </source>
</evidence>
<evidence type="ECO:0000259" key="5">
    <source>
        <dbReference type="Pfam" id="PF13088"/>
    </source>
</evidence>
<dbReference type="PROSITE" id="PS00018">
    <property type="entry name" value="EF_HAND_1"/>
    <property type="match status" value="1"/>
</dbReference>
<dbReference type="Gene3D" id="1.10.1330.10">
    <property type="entry name" value="Dockerin domain"/>
    <property type="match status" value="1"/>
</dbReference>
<dbReference type="EMBL" id="CP036263">
    <property type="protein sequence ID" value="QDS98863.1"/>
    <property type="molecule type" value="Genomic_DNA"/>
</dbReference>
<comment type="catalytic activity">
    <reaction evidence="1">
        <text>Hydrolysis of alpha-(2-&gt;3)-, alpha-(2-&gt;6)-, alpha-(2-&gt;8)- glycosidic linkages of terminal sialic acid residues in oligosaccharides, glycoproteins, glycolipids, colominic acid and synthetic substrates.</text>
        <dbReference type="EC" id="3.2.1.18"/>
    </reaction>
</comment>
<dbReference type="GO" id="GO:0006689">
    <property type="term" value="P:ganglioside catabolic process"/>
    <property type="evidence" value="ECO:0007669"/>
    <property type="project" value="TreeGrafter"/>
</dbReference>
<dbReference type="KEGG" id="amob:HG15A2_21490"/>
<dbReference type="Gene3D" id="2.120.10.10">
    <property type="match status" value="1"/>
</dbReference>
<dbReference type="InterPro" id="IPR036278">
    <property type="entry name" value="Sialidase_sf"/>
</dbReference>
<dbReference type="OrthoDB" id="7294637at2"/>
<evidence type="ECO:0000313" key="6">
    <source>
        <dbReference type="EMBL" id="QDS98863.1"/>
    </source>
</evidence>
<dbReference type="CDD" id="cd15482">
    <property type="entry name" value="Sialidase_non-viral"/>
    <property type="match status" value="1"/>
</dbReference>
<feature type="domain" description="Sialidase" evidence="5">
    <location>
        <begin position="59"/>
        <end position="359"/>
    </location>
</feature>
<keyword evidence="6" id="KW-0378">Hydrolase</keyword>
<dbReference type="RefSeq" id="WP_145060139.1">
    <property type="nucleotide sequence ID" value="NZ_CP036263.1"/>
</dbReference>
<dbReference type="InterPro" id="IPR011040">
    <property type="entry name" value="Sialidase"/>
</dbReference>
<feature type="signal peptide" evidence="4">
    <location>
        <begin position="1"/>
        <end position="30"/>
    </location>
</feature>
<organism evidence="6 7">
    <name type="scientific">Adhaeretor mobilis</name>
    <dbReference type="NCBI Taxonomy" id="1930276"/>
    <lineage>
        <taxon>Bacteria</taxon>
        <taxon>Pseudomonadati</taxon>
        <taxon>Planctomycetota</taxon>
        <taxon>Planctomycetia</taxon>
        <taxon>Pirellulales</taxon>
        <taxon>Lacipirellulaceae</taxon>
        <taxon>Adhaeretor</taxon>
    </lineage>
</organism>
<dbReference type="InterPro" id="IPR036439">
    <property type="entry name" value="Dockerin_dom_sf"/>
</dbReference>
<protein>
    <recommendedName>
        <fullName evidence="3">exo-alpha-sialidase</fullName>
        <ecNumber evidence="3">3.2.1.18</ecNumber>
    </recommendedName>
</protein>